<reference evidence="1 2" key="1">
    <citation type="submission" date="2022-11" db="EMBL/GenBank/DDBJ databases">
        <title>Draft genome sequence of Saccharopolyspora sp. WRP15-2 isolated from rhizosphere soils of wild rice in Thailand.</title>
        <authorList>
            <person name="Duangmal K."/>
            <person name="Kammanee S."/>
            <person name="Muangham S."/>
        </authorList>
    </citation>
    <scope>NUCLEOTIDE SEQUENCE [LARGE SCALE GENOMIC DNA]</scope>
    <source>
        <strain evidence="1 2">WRP15-2</strain>
    </source>
</reference>
<name>A0ABT4USR1_9PSEU</name>
<evidence type="ECO:0000313" key="2">
    <source>
        <dbReference type="Proteomes" id="UP001210380"/>
    </source>
</evidence>
<dbReference type="InterPro" id="IPR027417">
    <property type="entry name" value="P-loop_NTPase"/>
</dbReference>
<evidence type="ECO:0008006" key="3">
    <source>
        <dbReference type="Google" id="ProtNLM"/>
    </source>
</evidence>
<accession>A0ABT4USR1</accession>
<comment type="caution">
    <text evidence="1">The sequence shown here is derived from an EMBL/GenBank/DDBJ whole genome shotgun (WGS) entry which is preliminary data.</text>
</comment>
<keyword evidence="2" id="KW-1185">Reference proteome</keyword>
<organism evidence="1 2">
    <name type="scientific">Saccharopolyspora oryzae</name>
    <dbReference type="NCBI Taxonomy" id="2997343"/>
    <lineage>
        <taxon>Bacteria</taxon>
        <taxon>Bacillati</taxon>
        <taxon>Actinomycetota</taxon>
        <taxon>Actinomycetes</taxon>
        <taxon>Pseudonocardiales</taxon>
        <taxon>Pseudonocardiaceae</taxon>
        <taxon>Saccharopolyspora</taxon>
    </lineage>
</organism>
<sequence length="662" mass="73779">MAAPGRLTDSASLARRLLWNRRVGETAGPQPVVVLLGPTGSGKTEALNSISRDCGSGVVHNQPLDFAQDEPKTVEALAQIAFGLSRRWPSRKPPRFTRFALGLIAVQATLPNDREQARDKLNRAIKEFAKSPTAERTAEIVQTLSDAAEPLLDPLLATTANLLPTLIRYAGRRPLANAKRWHAGFPEAEGADPLDALIQLSIRGRADSAEMTSWLTAAFLADVRASHEVMAKPEPKSPCECVNPADQDHYHNWIVLLYNVDHGAGFQFLEDITAARERHLGQREEHDPLLIIATSGRWHPEWESDWHPPWKSLENKPEDVSVVSRCTNVGHWRTNPAEARPTASYLPVLLEPLKIEETARILGTSVRSPAARLAQRASGGLPRAVHTVQNLLDGRPLDQARRDALWPDDLAEADSFRERLEDLRLSHHLLDVDLEEFVTAAAWATAPWLVPAESTSLVSQPKIGRILTELRTGLWVIAPERRGGTEDHTVLHPWIARTLLSALAARDGEPSYETQFRAMLEDTTVQRDPERKAYCLLALGEFAEVVTMLEERFDRIPHQDWVDLLTLVSGAPDNKPLQHDHDALYQALVREDQRGKPDDRSTVRNVLARLVAAAWLLTNPLAGPDDERKKLVAQCFRELAPLSRRSDVAALYEAARQTERLF</sequence>
<dbReference type="Proteomes" id="UP001210380">
    <property type="component" value="Unassembled WGS sequence"/>
</dbReference>
<evidence type="ECO:0000313" key="1">
    <source>
        <dbReference type="EMBL" id="MDA3624743.1"/>
    </source>
</evidence>
<gene>
    <name evidence="1" type="ORF">OU415_04780</name>
</gene>
<dbReference type="EMBL" id="JAQGLA010000004">
    <property type="protein sequence ID" value="MDA3624743.1"/>
    <property type="molecule type" value="Genomic_DNA"/>
</dbReference>
<protein>
    <recommendedName>
        <fullName evidence="3">ATP-binding protein</fullName>
    </recommendedName>
</protein>
<dbReference type="SUPFAM" id="SSF52540">
    <property type="entry name" value="P-loop containing nucleoside triphosphate hydrolases"/>
    <property type="match status" value="1"/>
</dbReference>
<proteinExistence type="predicted"/>
<dbReference type="RefSeq" id="WP_270947310.1">
    <property type="nucleotide sequence ID" value="NZ_JAQGLA010000004.1"/>
</dbReference>